<dbReference type="EMBL" id="CAJVPD010000063">
    <property type="protein sequence ID" value="CAG8282939.1"/>
    <property type="molecule type" value="Genomic_DNA"/>
</dbReference>
<accession>A0A9W4N4E6</accession>
<organism evidence="1 2">
    <name type="scientific">Penicillium salamii</name>
    <dbReference type="NCBI Taxonomy" id="1612424"/>
    <lineage>
        <taxon>Eukaryota</taxon>
        <taxon>Fungi</taxon>
        <taxon>Dikarya</taxon>
        <taxon>Ascomycota</taxon>
        <taxon>Pezizomycotina</taxon>
        <taxon>Eurotiomycetes</taxon>
        <taxon>Eurotiomycetidae</taxon>
        <taxon>Eurotiales</taxon>
        <taxon>Aspergillaceae</taxon>
        <taxon>Penicillium</taxon>
    </lineage>
</organism>
<dbReference type="OrthoDB" id="3182339at2759"/>
<evidence type="ECO:0000313" key="2">
    <source>
        <dbReference type="Proteomes" id="UP001152592"/>
    </source>
</evidence>
<protein>
    <submittedName>
        <fullName evidence="1">Uncharacterized protein</fullName>
    </submittedName>
</protein>
<dbReference type="Proteomes" id="UP001152592">
    <property type="component" value="Unassembled WGS sequence"/>
</dbReference>
<reference evidence="1" key="1">
    <citation type="submission" date="2021-07" db="EMBL/GenBank/DDBJ databases">
        <authorList>
            <person name="Branca A.L. A."/>
        </authorList>
    </citation>
    <scope>NUCLEOTIDE SEQUENCE</scope>
</reference>
<name>A0A9W4N4E6_9EURO</name>
<dbReference type="AlphaFoldDB" id="A0A9W4N4E6"/>
<proteinExistence type="predicted"/>
<evidence type="ECO:0000313" key="1">
    <source>
        <dbReference type="EMBL" id="CAG8282939.1"/>
    </source>
</evidence>
<comment type="caution">
    <text evidence="1">The sequence shown here is derived from an EMBL/GenBank/DDBJ whole genome shotgun (WGS) entry which is preliminary data.</text>
</comment>
<gene>
    <name evidence="1" type="ORF">PSALAMII_LOCUS1430</name>
</gene>
<sequence length="75" mass="8736">MAISFSQPGPRRSFQEWVVRLVDRFIVRGTRSPMQWILDLCTYGLKIHYNSTTPGHVGWMGQDRLCYKELSFTIG</sequence>